<keyword evidence="5" id="KW-0472">Membrane</keyword>
<dbReference type="GO" id="GO:0000033">
    <property type="term" value="F:alpha-1,3-mannosyltransferase activity"/>
    <property type="evidence" value="ECO:0007669"/>
    <property type="project" value="TreeGrafter"/>
</dbReference>
<proteinExistence type="predicted"/>
<evidence type="ECO:0000256" key="4">
    <source>
        <dbReference type="ARBA" id="ARBA00022989"/>
    </source>
</evidence>
<dbReference type="Proteomes" id="UP001385951">
    <property type="component" value="Unassembled WGS sequence"/>
</dbReference>
<gene>
    <name evidence="7" type="ORF">QCA50_019067</name>
</gene>
<sequence>MVISGDENYSFNKHFAAAIGELTPELERIADVKRAQSFKSQEICSNHPGHINDADNKTVLWFNSGFQHCGQNKNVNFENEFASKKRYTKAKTLEQFKSIFENKLILTHAIIPPFDMDHLTARNNEHEPERSWLNMRDYCYGYTWCAYSLMGGNWVDDSGKKQDTQIKGLTIKFSEKEVNEFKRLGDAWSAYRDSKTLVNDYNKQDSNKNKKEKREQSKDNKTNQAYNKASDKLANYYGSTIGKIFSDDLALEQEAEAEEAKEAKLKAEKEALDQKSRQPLHERSF</sequence>
<keyword evidence="4" id="KW-1133">Transmembrane helix</keyword>
<dbReference type="GO" id="GO:0005794">
    <property type="term" value="C:Golgi apparatus"/>
    <property type="evidence" value="ECO:0007669"/>
    <property type="project" value="TreeGrafter"/>
</dbReference>
<dbReference type="GO" id="GO:0006493">
    <property type="term" value="P:protein O-linked glycosylation"/>
    <property type="evidence" value="ECO:0007669"/>
    <property type="project" value="TreeGrafter"/>
</dbReference>
<keyword evidence="8" id="KW-1185">Reference proteome</keyword>
<dbReference type="AlphaFoldDB" id="A0AAW0F9Z7"/>
<evidence type="ECO:0000313" key="8">
    <source>
        <dbReference type="Proteomes" id="UP001385951"/>
    </source>
</evidence>
<feature type="region of interest" description="Disordered" evidence="6">
    <location>
        <begin position="199"/>
        <end position="226"/>
    </location>
</feature>
<dbReference type="PANTHER" id="PTHR31392">
    <property type="entry name" value="ALPHA-1,3-MANNOSYLTRANSFERASE MNN1-RELATED"/>
    <property type="match status" value="1"/>
</dbReference>
<organism evidence="7 8">
    <name type="scientific">Cerrena zonata</name>
    <dbReference type="NCBI Taxonomy" id="2478898"/>
    <lineage>
        <taxon>Eukaryota</taxon>
        <taxon>Fungi</taxon>
        <taxon>Dikarya</taxon>
        <taxon>Basidiomycota</taxon>
        <taxon>Agaricomycotina</taxon>
        <taxon>Agaricomycetes</taxon>
        <taxon>Polyporales</taxon>
        <taxon>Cerrenaceae</taxon>
        <taxon>Cerrena</taxon>
    </lineage>
</organism>
<evidence type="ECO:0000256" key="6">
    <source>
        <dbReference type="SAM" id="MobiDB-lite"/>
    </source>
</evidence>
<dbReference type="EMBL" id="JASBNA010000079">
    <property type="protein sequence ID" value="KAK7677985.1"/>
    <property type="molecule type" value="Genomic_DNA"/>
</dbReference>
<evidence type="ECO:0000256" key="1">
    <source>
        <dbReference type="ARBA" id="ARBA00004606"/>
    </source>
</evidence>
<dbReference type="PANTHER" id="PTHR31392:SF1">
    <property type="entry name" value="ALPHA-1,3-MANNOSYLTRANSFERASE MNN1-RELATED"/>
    <property type="match status" value="1"/>
</dbReference>
<keyword evidence="3" id="KW-0735">Signal-anchor</keyword>
<name>A0AAW0F9Z7_9APHY</name>
<reference evidence="7 8" key="1">
    <citation type="submission" date="2022-09" db="EMBL/GenBank/DDBJ databases">
        <authorList>
            <person name="Palmer J.M."/>
        </authorList>
    </citation>
    <scope>NUCLEOTIDE SEQUENCE [LARGE SCALE GENOMIC DNA]</scope>
    <source>
        <strain evidence="7 8">DSM 7382</strain>
    </source>
</reference>
<evidence type="ECO:0000256" key="3">
    <source>
        <dbReference type="ARBA" id="ARBA00022968"/>
    </source>
</evidence>
<comment type="caution">
    <text evidence="7">The sequence shown here is derived from an EMBL/GenBank/DDBJ whole genome shotgun (WGS) entry which is preliminary data.</text>
</comment>
<dbReference type="GO" id="GO:0016020">
    <property type="term" value="C:membrane"/>
    <property type="evidence" value="ECO:0007669"/>
    <property type="project" value="UniProtKB-SubCell"/>
</dbReference>
<protein>
    <submittedName>
        <fullName evidence="7">Uncharacterized protein</fullName>
    </submittedName>
</protein>
<feature type="region of interest" description="Disordered" evidence="6">
    <location>
        <begin position="261"/>
        <end position="285"/>
    </location>
</feature>
<keyword evidence="2" id="KW-0812">Transmembrane</keyword>
<feature type="compositionally biased region" description="Basic and acidic residues" evidence="6">
    <location>
        <begin position="202"/>
        <end position="221"/>
    </location>
</feature>
<evidence type="ECO:0000256" key="2">
    <source>
        <dbReference type="ARBA" id="ARBA00022692"/>
    </source>
</evidence>
<evidence type="ECO:0000256" key="5">
    <source>
        <dbReference type="ARBA" id="ARBA00023136"/>
    </source>
</evidence>
<accession>A0AAW0F9Z7</accession>
<comment type="subcellular location">
    <subcellularLocation>
        <location evidence="1">Membrane</location>
        <topology evidence="1">Single-pass type II membrane protein</topology>
    </subcellularLocation>
</comment>
<evidence type="ECO:0000313" key="7">
    <source>
        <dbReference type="EMBL" id="KAK7677985.1"/>
    </source>
</evidence>